<proteinExistence type="inferred from homology"/>
<dbReference type="InterPro" id="IPR050306">
    <property type="entry name" value="PfkB_Carbo_kinase"/>
</dbReference>
<dbReference type="PANTHER" id="PTHR43085">
    <property type="entry name" value="HEXOKINASE FAMILY MEMBER"/>
    <property type="match status" value="1"/>
</dbReference>
<dbReference type="GO" id="GO:0005524">
    <property type="term" value="F:ATP binding"/>
    <property type="evidence" value="ECO:0007669"/>
    <property type="project" value="UniProtKB-KW"/>
</dbReference>
<keyword evidence="3" id="KW-0547">Nucleotide-binding</keyword>
<dbReference type="AlphaFoldDB" id="A0A0F9WPT8"/>
<evidence type="ECO:0000256" key="2">
    <source>
        <dbReference type="ARBA" id="ARBA00022679"/>
    </source>
</evidence>
<dbReference type="InterPro" id="IPR029056">
    <property type="entry name" value="Ribokinase-like"/>
</dbReference>
<evidence type="ECO:0000256" key="4">
    <source>
        <dbReference type="ARBA" id="ARBA00022777"/>
    </source>
</evidence>
<feature type="domain" description="Carbohydrate kinase PfkB" evidence="6">
    <location>
        <begin position="2"/>
        <end position="303"/>
    </location>
</feature>
<dbReference type="Pfam" id="PF00294">
    <property type="entry name" value="PfkB"/>
    <property type="match status" value="1"/>
</dbReference>
<sequence length="313" mass="32942">MILCCGEALIDMIPTPTNAGPDGFVPHAGGAVFNTAIALGRLGAQVGMLSGLSSDRFGQQLVNGLKESHVDVSHLIVSDRPTTLAFVRLIGGHATYDFYDENSAGRMITADDLPALSDEVSALYFGGISLACEPGADTYAALLARNADGRGVMIDPNIRPGFIKDIARYRARLDHMLALADIVKVSDEDLNWINPAPLALRDKVADLLNNGPSVVILTRGSEGATGYLADGAEVQVPALKTEVVDTVGAGDTFNAGVLAKMSELGQLHKDALRRITPEVLAEALAYGAQVAAVTVSRAGANPPWIEEMRQGPQ</sequence>
<reference evidence="7" key="1">
    <citation type="journal article" date="2015" name="Nature">
        <title>Complex archaea that bridge the gap between prokaryotes and eukaryotes.</title>
        <authorList>
            <person name="Spang A."/>
            <person name="Saw J.H."/>
            <person name="Jorgensen S.L."/>
            <person name="Zaremba-Niedzwiedzka K."/>
            <person name="Martijn J."/>
            <person name="Lind A.E."/>
            <person name="van Eijk R."/>
            <person name="Schleper C."/>
            <person name="Guy L."/>
            <person name="Ettema T.J."/>
        </authorList>
    </citation>
    <scope>NUCLEOTIDE SEQUENCE</scope>
</reference>
<evidence type="ECO:0000256" key="5">
    <source>
        <dbReference type="ARBA" id="ARBA00022840"/>
    </source>
</evidence>
<dbReference type="Gene3D" id="3.40.1190.20">
    <property type="match status" value="1"/>
</dbReference>
<dbReference type="GO" id="GO:0006000">
    <property type="term" value="P:fructose metabolic process"/>
    <property type="evidence" value="ECO:0007669"/>
    <property type="project" value="UniProtKB-ARBA"/>
</dbReference>
<dbReference type="PRINTS" id="PR00990">
    <property type="entry name" value="RIBOKINASE"/>
</dbReference>
<keyword evidence="4" id="KW-0418">Kinase</keyword>
<dbReference type="InterPro" id="IPR002139">
    <property type="entry name" value="Ribo/fructo_kinase"/>
</dbReference>
<keyword evidence="2" id="KW-0808">Transferase</keyword>
<evidence type="ECO:0000256" key="1">
    <source>
        <dbReference type="ARBA" id="ARBA00010688"/>
    </source>
</evidence>
<evidence type="ECO:0000256" key="3">
    <source>
        <dbReference type="ARBA" id="ARBA00022741"/>
    </source>
</evidence>
<dbReference type="EMBL" id="LAZR01000130">
    <property type="protein sequence ID" value="KKN88206.1"/>
    <property type="molecule type" value="Genomic_DNA"/>
</dbReference>
<dbReference type="CDD" id="cd01167">
    <property type="entry name" value="bac_FRK"/>
    <property type="match status" value="1"/>
</dbReference>
<keyword evidence="5" id="KW-0067">ATP-binding</keyword>
<accession>A0A0F9WPT8</accession>
<dbReference type="InterPro" id="IPR002173">
    <property type="entry name" value="Carboh/pur_kinase_PfkB_CS"/>
</dbReference>
<evidence type="ECO:0000313" key="7">
    <source>
        <dbReference type="EMBL" id="KKN88206.1"/>
    </source>
</evidence>
<protein>
    <recommendedName>
        <fullName evidence="6">Carbohydrate kinase PfkB domain-containing protein</fullName>
    </recommendedName>
</protein>
<name>A0A0F9WPT8_9ZZZZ</name>
<dbReference type="GO" id="GO:0008865">
    <property type="term" value="F:fructokinase activity"/>
    <property type="evidence" value="ECO:0007669"/>
    <property type="project" value="UniProtKB-ARBA"/>
</dbReference>
<evidence type="ECO:0000259" key="6">
    <source>
        <dbReference type="Pfam" id="PF00294"/>
    </source>
</evidence>
<dbReference type="InterPro" id="IPR011611">
    <property type="entry name" value="PfkB_dom"/>
</dbReference>
<dbReference type="PANTHER" id="PTHR43085:SF1">
    <property type="entry name" value="PSEUDOURIDINE KINASE-RELATED"/>
    <property type="match status" value="1"/>
</dbReference>
<comment type="caution">
    <text evidence="7">The sequence shown here is derived from an EMBL/GenBank/DDBJ whole genome shotgun (WGS) entry which is preliminary data.</text>
</comment>
<dbReference type="SUPFAM" id="SSF53613">
    <property type="entry name" value="Ribokinase-like"/>
    <property type="match status" value="1"/>
</dbReference>
<dbReference type="PROSITE" id="PS00584">
    <property type="entry name" value="PFKB_KINASES_2"/>
    <property type="match status" value="1"/>
</dbReference>
<comment type="similarity">
    <text evidence="1">Belongs to the carbohydrate kinase PfkB family.</text>
</comment>
<organism evidence="7">
    <name type="scientific">marine sediment metagenome</name>
    <dbReference type="NCBI Taxonomy" id="412755"/>
    <lineage>
        <taxon>unclassified sequences</taxon>
        <taxon>metagenomes</taxon>
        <taxon>ecological metagenomes</taxon>
    </lineage>
</organism>
<gene>
    <name evidence="7" type="ORF">LCGC14_0250320</name>
</gene>